<dbReference type="PROSITE" id="PS00134">
    <property type="entry name" value="TRYPSIN_HIS"/>
    <property type="match status" value="1"/>
</dbReference>
<dbReference type="FunCoup" id="E0VQ99">
    <property type="interactions" value="12"/>
</dbReference>
<dbReference type="OrthoDB" id="414661at2759"/>
<keyword evidence="3 5" id="KW-0720">Serine protease</keyword>
<keyword evidence="7" id="KW-0732">Signal</keyword>
<feature type="compositionally biased region" description="Low complexity" evidence="6">
    <location>
        <begin position="625"/>
        <end position="641"/>
    </location>
</feature>
<dbReference type="VEuPathDB" id="VectorBase:PHUM374840"/>
<feature type="region of interest" description="Disordered" evidence="6">
    <location>
        <begin position="609"/>
        <end position="641"/>
    </location>
</feature>
<keyword evidence="2 5" id="KW-0378">Hydrolase</keyword>
<dbReference type="InterPro" id="IPR018114">
    <property type="entry name" value="TRYPSIN_HIS"/>
</dbReference>
<dbReference type="PANTHER" id="PTHR24253">
    <property type="entry name" value="TRANSMEMBRANE PROTEASE SERINE"/>
    <property type="match status" value="1"/>
</dbReference>
<feature type="compositionally biased region" description="Low complexity" evidence="6">
    <location>
        <begin position="941"/>
        <end position="959"/>
    </location>
</feature>
<dbReference type="EnsemblMetazoa" id="PHUM374840-RA">
    <property type="protein sequence ID" value="PHUM374840-PA"/>
    <property type="gene ID" value="PHUM374840"/>
</dbReference>
<reference evidence="9" key="2">
    <citation type="submission" date="2007-04" db="EMBL/GenBank/DDBJ databases">
        <title>The genome of the human body louse.</title>
        <authorList>
            <consortium name="The Human Body Louse Genome Consortium"/>
            <person name="Kirkness E."/>
            <person name="Walenz B."/>
            <person name="Hass B."/>
            <person name="Bruggner R."/>
            <person name="Strausberg R."/>
        </authorList>
    </citation>
    <scope>NUCLEOTIDE SEQUENCE</scope>
    <source>
        <strain evidence="9">USDA</strain>
    </source>
</reference>
<dbReference type="FunFam" id="2.40.10.10:FF:000006">
    <property type="entry name" value="Serine proteinase stubble"/>
    <property type="match status" value="1"/>
</dbReference>
<evidence type="ECO:0000256" key="6">
    <source>
        <dbReference type="SAM" id="MobiDB-lite"/>
    </source>
</evidence>
<dbReference type="InterPro" id="IPR001314">
    <property type="entry name" value="Peptidase_S1A"/>
</dbReference>
<evidence type="ECO:0000256" key="4">
    <source>
        <dbReference type="ARBA" id="ARBA00023157"/>
    </source>
</evidence>
<evidence type="ECO:0000313" key="11">
    <source>
        <dbReference type="Proteomes" id="UP000009046"/>
    </source>
</evidence>
<evidence type="ECO:0000313" key="10">
    <source>
        <dbReference type="EnsemblMetazoa" id="PHUM374840-PA"/>
    </source>
</evidence>
<evidence type="ECO:0000256" key="3">
    <source>
        <dbReference type="ARBA" id="ARBA00022825"/>
    </source>
</evidence>
<gene>
    <name evidence="10" type="primary">8233673</name>
    <name evidence="9" type="ORF">Phum_PHUM374840</name>
</gene>
<dbReference type="STRING" id="121224.E0VQ99"/>
<dbReference type="PROSITE" id="PS00135">
    <property type="entry name" value="TRYPSIN_SER"/>
    <property type="match status" value="1"/>
</dbReference>
<reference evidence="10" key="3">
    <citation type="submission" date="2020-05" db="UniProtKB">
        <authorList>
            <consortium name="EnsemblMetazoa"/>
        </authorList>
    </citation>
    <scope>IDENTIFICATION</scope>
    <source>
        <strain evidence="10">USDA</strain>
    </source>
</reference>
<feature type="compositionally biased region" description="Polar residues" evidence="6">
    <location>
        <begin position="143"/>
        <end position="158"/>
    </location>
</feature>
<dbReference type="CDD" id="cd00190">
    <property type="entry name" value="Tryp_SPc"/>
    <property type="match status" value="1"/>
</dbReference>
<dbReference type="eggNOG" id="KOG3627">
    <property type="taxonomic scope" value="Eukaryota"/>
</dbReference>
<dbReference type="GO" id="GO:0006508">
    <property type="term" value="P:proteolysis"/>
    <property type="evidence" value="ECO:0007669"/>
    <property type="project" value="UniProtKB-KW"/>
</dbReference>
<dbReference type="SUPFAM" id="SSF50494">
    <property type="entry name" value="Trypsin-like serine proteases"/>
    <property type="match status" value="1"/>
</dbReference>
<evidence type="ECO:0000256" key="5">
    <source>
        <dbReference type="RuleBase" id="RU363034"/>
    </source>
</evidence>
<dbReference type="InterPro" id="IPR009003">
    <property type="entry name" value="Peptidase_S1_PA"/>
</dbReference>
<evidence type="ECO:0000259" key="8">
    <source>
        <dbReference type="PROSITE" id="PS50240"/>
    </source>
</evidence>
<dbReference type="KEGG" id="phu:Phum_PHUM374840"/>
<dbReference type="InterPro" id="IPR033116">
    <property type="entry name" value="TRYPSIN_SER"/>
</dbReference>
<dbReference type="Pfam" id="PF00089">
    <property type="entry name" value="Trypsin"/>
    <property type="match status" value="1"/>
</dbReference>
<dbReference type="Proteomes" id="UP000009046">
    <property type="component" value="Unassembled WGS sequence"/>
</dbReference>
<keyword evidence="11" id="KW-1185">Reference proteome</keyword>
<feature type="domain" description="Peptidase S1" evidence="8">
    <location>
        <begin position="1001"/>
        <end position="1243"/>
    </location>
</feature>
<feature type="region of interest" description="Disordered" evidence="6">
    <location>
        <begin position="557"/>
        <end position="595"/>
    </location>
</feature>
<sequence length="1247" mass="137436">MSIWLVISTIFLLQFHFQTIISFTTTTSYHHSETDVPSCGRKLFGGYRIVPRPCTTTASSSSSSSSTDKNQSEPKTGICMFNYECNQRRGEMIGSCIDGFLFGVCCSLPNSGEIQMIGDDVVHLLGSYGSSLAESSSKISLSDNNNNNELKKSTTTTEYPTAKFSTRPDFETAQKTSPAYNSEFFAASKDPDKLISLLISGTTAANFKKPSFQKPILEQYFNGNASGQFIDNQDYLPLHVYPAADTVLLNHDGTIVEDDKNPENVFTIPNSNNKYGEKFTTPSMENQLSENQDNFGYIFGNNHIFPIKDSTKTESVTKGHIESSSGHFSTQKPLRNTVSETQNPQWQELYTYVTQHPTQSNTQTQSDDDVTFVKYPNKPDMLTTSSFFYKKTDSQPPKLSPTTSHPKPSYIISEDNLVLLPTYTSSSGSSSSSNNNNDKNKDNNNKTKKPVTKVPTDLTQVTSKKSSKPIFLSSTIPIRATTLPAFDPDDRYPSFSYDYYTGSSKPPIMISQPIGGLEDNNQAINHIIGILNSTYPKPEVVTTPGNTDSGLSTWVSIIGDDESNKKKRPKPGSTKPGTSTTVVHGPAFSVTPNQHKPAPTLVVISHDTTQSIQTAKPSKKPSRPTPTLNKFSTKTTTTTTTTKPTQFYENNVYHTGQENLINFPPVRNPDLNSTALNQMEKPTVVETYVSGQNEVIQLPNGIALEVVPDGTPLNGLEEEDEDYNDITTPSFHEEKVGSQVHLFVEKIVNSLSENFQDLEHVLFKNENKTSLTSSNGVQLNNVHVGEENDKYTTEGGNTILTTTRLPPRRSTTLRPEFDDTTIFETTIYTPTKRPTRLTTKKPSTNYLTTLPGIIIKKPTTLPSTITEPVKKPITISPTKKPTVTSIPTRKPISSTGTTTGTKKPTIITVTKRPTTVTTKRPTSILTTITTRRTTVTKKPKPTTTTTTTKRTTTTTTTTTEIPNVGSEGNLEDTEPEIESPPPVDFRRQCGVRPLVKKGGRIVGGKGSQFGYYPWQVLVRESTWLGLFTKNKCGGVLITNRYVITAAHCQPGFLASLVAVFGEYDISGELEAKRSVAKNVRRVIVHRQYDPATFENDLALLELDSPINYEEHIVPICMPRDGEDYVGRMATVTGWGRLKYGGGVPSVLQEVRVPLIENSVCQEMFQTAGHQKRIISSFLCAGYANGQKDSCEGDSGGPLMVEREDGRWVLLGTVSHGIKCAAPYLPGVYMRTTYYKPWLKSITGVTAS</sequence>
<dbReference type="SMART" id="SM00020">
    <property type="entry name" value="Tryp_SPc"/>
    <property type="match status" value="1"/>
</dbReference>
<dbReference type="PANTHER" id="PTHR24253:SF145">
    <property type="entry name" value="SERINE PROTEASE FILZIG"/>
    <property type="match status" value="1"/>
</dbReference>
<feature type="signal peptide" evidence="7">
    <location>
        <begin position="1"/>
        <end position="22"/>
    </location>
</feature>
<dbReference type="CTD" id="8233673"/>
<dbReference type="InParanoid" id="E0VQ99"/>
<proteinExistence type="predicted"/>
<dbReference type="AlphaFoldDB" id="E0VQ99"/>
<organism>
    <name type="scientific">Pediculus humanus subsp. corporis</name>
    <name type="common">Body louse</name>
    <dbReference type="NCBI Taxonomy" id="121224"/>
    <lineage>
        <taxon>Eukaryota</taxon>
        <taxon>Metazoa</taxon>
        <taxon>Ecdysozoa</taxon>
        <taxon>Arthropoda</taxon>
        <taxon>Hexapoda</taxon>
        <taxon>Insecta</taxon>
        <taxon>Pterygota</taxon>
        <taxon>Neoptera</taxon>
        <taxon>Paraneoptera</taxon>
        <taxon>Psocodea</taxon>
        <taxon>Troctomorpha</taxon>
        <taxon>Phthiraptera</taxon>
        <taxon>Anoplura</taxon>
        <taxon>Pediculidae</taxon>
        <taxon>Pediculus</taxon>
    </lineage>
</organism>
<keyword evidence="4" id="KW-1015">Disulfide bond</keyword>
<dbReference type="HOGENOM" id="CLU_005852_0_0_1"/>
<dbReference type="EMBL" id="AAZO01004371">
    <property type="status" value="NOT_ANNOTATED_CDS"/>
    <property type="molecule type" value="Genomic_DNA"/>
</dbReference>
<dbReference type="Gene3D" id="2.40.10.10">
    <property type="entry name" value="Trypsin-like serine proteases"/>
    <property type="match status" value="1"/>
</dbReference>
<feature type="compositionally biased region" description="Polar residues" evidence="6">
    <location>
        <begin position="394"/>
        <end position="406"/>
    </location>
</feature>
<dbReference type="InterPro" id="IPR001254">
    <property type="entry name" value="Trypsin_dom"/>
</dbReference>
<feature type="region of interest" description="Disordered" evidence="6">
    <location>
        <begin position="388"/>
        <end position="460"/>
    </location>
</feature>
<dbReference type="RefSeq" id="XP_002428293.1">
    <property type="nucleotide sequence ID" value="XM_002428248.1"/>
</dbReference>
<feature type="region of interest" description="Disordered" evidence="6">
    <location>
        <begin position="876"/>
        <end position="902"/>
    </location>
</feature>
<name>E0VQ99_PEDHC</name>
<dbReference type="InterPro" id="IPR043504">
    <property type="entry name" value="Peptidase_S1_PA_chymotrypsin"/>
</dbReference>
<dbReference type="MEROPS" id="S01.B34"/>
<dbReference type="GeneID" id="8233673"/>
<keyword evidence="1 5" id="KW-0645">Protease</keyword>
<protein>
    <recommendedName>
        <fullName evidence="8">Peptidase S1 domain-containing protein</fullName>
    </recommendedName>
</protein>
<feature type="compositionally biased region" description="Low complexity" evidence="6">
    <location>
        <begin position="424"/>
        <end position="437"/>
    </location>
</feature>
<evidence type="ECO:0000313" key="9">
    <source>
        <dbReference type="EMBL" id="EEB15555.1"/>
    </source>
</evidence>
<feature type="chain" id="PRO_5014570177" description="Peptidase S1 domain-containing protein" evidence="7">
    <location>
        <begin position="23"/>
        <end position="1247"/>
    </location>
</feature>
<evidence type="ECO:0000256" key="7">
    <source>
        <dbReference type="SAM" id="SignalP"/>
    </source>
</evidence>
<evidence type="ECO:0000256" key="2">
    <source>
        <dbReference type="ARBA" id="ARBA00022801"/>
    </source>
</evidence>
<dbReference type="EMBL" id="DS235405">
    <property type="protein sequence ID" value="EEB15555.1"/>
    <property type="molecule type" value="Genomic_DNA"/>
</dbReference>
<evidence type="ECO:0000256" key="1">
    <source>
        <dbReference type="ARBA" id="ARBA00022670"/>
    </source>
</evidence>
<accession>E0VQ99</accession>
<dbReference type="PRINTS" id="PR00722">
    <property type="entry name" value="CHYMOTRYPSIN"/>
</dbReference>
<dbReference type="PROSITE" id="PS50240">
    <property type="entry name" value="TRYPSIN_DOM"/>
    <property type="match status" value="1"/>
</dbReference>
<feature type="region of interest" description="Disordered" evidence="6">
    <location>
        <begin position="137"/>
        <end position="158"/>
    </location>
</feature>
<reference evidence="9" key="1">
    <citation type="submission" date="2007-04" db="EMBL/GenBank/DDBJ databases">
        <title>Annotation of Pediculus humanus corporis strain USDA.</title>
        <authorList>
            <person name="Kirkness E."/>
            <person name="Hannick L."/>
            <person name="Hass B."/>
            <person name="Bruggner R."/>
            <person name="Lawson D."/>
            <person name="Bidwell S."/>
            <person name="Joardar V."/>
            <person name="Caler E."/>
            <person name="Walenz B."/>
            <person name="Inman J."/>
            <person name="Schobel S."/>
            <person name="Galinsky K."/>
            <person name="Amedeo P."/>
            <person name="Strausberg R."/>
        </authorList>
    </citation>
    <scope>NUCLEOTIDE SEQUENCE</scope>
    <source>
        <strain evidence="9">USDA</strain>
    </source>
</reference>
<dbReference type="GO" id="GO:0004252">
    <property type="term" value="F:serine-type endopeptidase activity"/>
    <property type="evidence" value="ECO:0007669"/>
    <property type="project" value="InterPro"/>
</dbReference>
<feature type="region of interest" description="Disordered" evidence="6">
    <location>
        <begin position="934"/>
        <end position="985"/>
    </location>
</feature>